<feature type="region of interest" description="Disordered" evidence="2">
    <location>
        <begin position="438"/>
        <end position="474"/>
    </location>
</feature>
<evidence type="ECO:0000313" key="5">
    <source>
        <dbReference type="Proteomes" id="UP000572268"/>
    </source>
</evidence>
<protein>
    <recommendedName>
        <fullName evidence="3">EF-hand domain-containing protein</fullName>
    </recommendedName>
</protein>
<feature type="domain" description="EF-hand" evidence="3">
    <location>
        <begin position="62"/>
        <end position="97"/>
    </location>
</feature>
<comment type="caution">
    <text evidence="4">The sequence shown here is derived from an EMBL/GenBank/DDBJ whole genome shotgun (WGS) entry which is preliminary data.</text>
</comment>
<evidence type="ECO:0000256" key="1">
    <source>
        <dbReference type="ARBA" id="ARBA00022837"/>
    </source>
</evidence>
<proteinExistence type="predicted"/>
<dbReference type="SUPFAM" id="SSF47473">
    <property type="entry name" value="EF-hand"/>
    <property type="match status" value="1"/>
</dbReference>
<dbReference type="Gene3D" id="1.10.238.10">
    <property type="entry name" value="EF-hand"/>
    <property type="match status" value="2"/>
</dbReference>
<keyword evidence="1" id="KW-0106">Calcium</keyword>
<dbReference type="PROSITE" id="PS50222">
    <property type="entry name" value="EF_HAND_2"/>
    <property type="match status" value="2"/>
</dbReference>
<dbReference type="InterPro" id="IPR011992">
    <property type="entry name" value="EF-hand-dom_pair"/>
</dbReference>
<dbReference type="SMART" id="SM00054">
    <property type="entry name" value="EFh"/>
    <property type="match status" value="2"/>
</dbReference>
<dbReference type="InterPro" id="IPR018247">
    <property type="entry name" value="EF_Hand_1_Ca_BS"/>
</dbReference>
<feature type="compositionally biased region" description="Polar residues" evidence="2">
    <location>
        <begin position="176"/>
        <end position="185"/>
    </location>
</feature>
<organism evidence="4 5">
    <name type="scientific">Perkinsus olseni</name>
    <name type="common">Perkinsus atlanticus</name>
    <dbReference type="NCBI Taxonomy" id="32597"/>
    <lineage>
        <taxon>Eukaryota</taxon>
        <taxon>Sar</taxon>
        <taxon>Alveolata</taxon>
        <taxon>Perkinsozoa</taxon>
        <taxon>Perkinsea</taxon>
        <taxon>Perkinsida</taxon>
        <taxon>Perkinsidae</taxon>
        <taxon>Perkinsus</taxon>
    </lineage>
</organism>
<sequence length="495" mass="55286">MRGCRSAGGLTAMKMRMDGVTSKYLIDAARGPRNPQSGNPREVRRNVIRYGSEVNRGSMTEVERARVKGAFKSLDLDGDGLLSEGDLAESIRMDGLEVDDRTLLSMMWEVSELRPVSGFEIDLDLNRPRLSLRDVELLYVRGKKDTTARHPRRLYVYFLYRMLDPRAVEFGRRTPRSLQRTSTGIQGSGKAAASYRPPSMRRKAHTSRITVDDVFSFLYPIMSAEELKNAREKYFTYCMEIRQHDHEERLLAHLKVEPTPPVEVLQATSQGRRNAVNAEVPTSREKETSAGGARQFPRPKVKIKVEGENINSGPVVRLIRQLAAKHGISLSEMEQIHSDFSKYDTDHSGTISKEEFLALLRKVLRVSGDEVEAGRLDRAWANVRSKSKGEASLEDFTIWYKGNFRAAGGGSSSSGAESKGMDKVLGLAMRTPWSHDNVKDVARWHSGRKSKTGVPTRGSLRPSESSPLETTRRRVAALIKQQRGRQLGGGGGDPS</sequence>
<feature type="domain" description="EF-hand" evidence="3">
    <location>
        <begin position="331"/>
        <end position="366"/>
    </location>
</feature>
<feature type="region of interest" description="Disordered" evidence="2">
    <location>
        <begin position="270"/>
        <end position="294"/>
    </location>
</feature>
<gene>
    <name evidence="4" type="ORF">FOL46_009878</name>
</gene>
<dbReference type="Pfam" id="PF00036">
    <property type="entry name" value="EF-hand_1"/>
    <property type="match status" value="1"/>
</dbReference>
<reference evidence="4 5" key="1">
    <citation type="submission" date="2020-04" db="EMBL/GenBank/DDBJ databases">
        <title>Perkinsus olseni comparative genomics.</title>
        <authorList>
            <person name="Bogema D.R."/>
        </authorList>
    </citation>
    <scope>NUCLEOTIDE SEQUENCE [LARGE SCALE GENOMIC DNA]</scope>
    <source>
        <strain evidence="4">ATCC PRA-31</strain>
    </source>
</reference>
<dbReference type="EMBL" id="JABANN010000095">
    <property type="protein sequence ID" value="KAF4671794.1"/>
    <property type="molecule type" value="Genomic_DNA"/>
</dbReference>
<feature type="region of interest" description="Disordered" evidence="2">
    <location>
        <begin position="173"/>
        <end position="203"/>
    </location>
</feature>
<dbReference type="Proteomes" id="UP000572268">
    <property type="component" value="Unassembled WGS sequence"/>
</dbReference>
<dbReference type="PROSITE" id="PS00018">
    <property type="entry name" value="EF_HAND_1"/>
    <property type="match status" value="2"/>
</dbReference>
<dbReference type="GO" id="GO:0005509">
    <property type="term" value="F:calcium ion binding"/>
    <property type="evidence" value="ECO:0007669"/>
    <property type="project" value="InterPro"/>
</dbReference>
<dbReference type="AlphaFoldDB" id="A0A7J6MJY4"/>
<accession>A0A7J6MJY4</accession>
<evidence type="ECO:0000256" key="2">
    <source>
        <dbReference type="SAM" id="MobiDB-lite"/>
    </source>
</evidence>
<dbReference type="InterPro" id="IPR002048">
    <property type="entry name" value="EF_hand_dom"/>
</dbReference>
<evidence type="ECO:0000313" key="4">
    <source>
        <dbReference type="EMBL" id="KAF4671794.1"/>
    </source>
</evidence>
<evidence type="ECO:0000259" key="3">
    <source>
        <dbReference type="PROSITE" id="PS50222"/>
    </source>
</evidence>
<name>A0A7J6MJY4_PEROL</name>